<protein>
    <submittedName>
        <fullName evidence="2">Uncharacterized protein</fullName>
    </submittedName>
</protein>
<evidence type="ECO:0000313" key="3">
    <source>
        <dbReference type="Proteomes" id="UP000821853"/>
    </source>
</evidence>
<evidence type="ECO:0000256" key="1">
    <source>
        <dbReference type="SAM" id="MobiDB-lite"/>
    </source>
</evidence>
<feature type="compositionally biased region" description="Low complexity" evidence="1">
    <location>
        <begin position="50"/>
        <end position="76"/>
    </location>
</feature>
<gene>
    <name evidence="2" type="ORF">HPB48_000997</name>
</gene>
<feature type="region of interest" description="Disordered" evidence="1">
    <location>
        <begin position="17"/>
        <end position="76"/>
    </location>
</feature>
<accession>A0A9J6GXD6</accession>
<proteinExistence type="predicted"/>
<reference evidence="2 3" key="1">
    <citation type="journal article" date="2020" name="Cell">
        <title>Large-Scale Comparative Analyses of Tick Genomes Elucidate Their Genetic Diversity and Vector Capacities.</title>
        <authorList>
            <consortium name="Tick Genome and Microbiome Consortium (TIGMIC)"/>
            <person name="Jia N."/>
            <person name="Wang J."/>
            <person name="Shi W."/>
            <person name="Du L."/>
            <person name="Sun Y."/>
            <person name="Zhan W."/>
            <person name="Jiang J.F."/>
            <person name="Wang Q."/>
            <person name="Zhang B."/>
            <person name="Ji P."/>
            <person name="Bell-Sakyi L."/>
            <person name="Cui X.M."/>
            <person name="Yuan T.T."/>
            <person name="Jiang B.G."/>
            <person name="Yang W.F."/>
            <person name="Lam T.T."/>
            <person name="Chang Q.C."/>
            <person name="Ding S.J."/>
            <person name="Wang X.J."/>
            <person name="Zhu J.G."/>
            <person name="Ruan X.D."/>
            <person name="Zhao L."/>
            <person name="Wei J.T."/>
            <person name="Ye R.Z."/>
            <person name="Que T.C."/>
            <person name="Du C.H."/>
            <person name="Zhou Y.H."/>
            <person name="Cheng J.X."/>
            <person name="Dai P.F."/>
            <person name="Guo W.B."/>
            <person name="Han X.H."/>
            <person name="Huang E.J."/>
            <person name="Li L.F."/>
            <person name="Wei W."/>
            <person name="Gao Y.C."/>
            <person name="Liu J.Z."/>
            <person name="Shao H.Z."/>
            <person name="Wang X."/>
            <person name="Wang C.C."/>
            <person name="Yang T.C."/>
            <person name="Huo Q.B."/>
            <person name="Li W."/>
            <person name="Chen H.Y."/>
            <person name="Chen S.E."/>
            <person name="Zhou L.G."/>
            <person name="Ni X.B."/>
            <person name="Tian J.H."/>
            <person name="Sheng Y."/>
            <person name="Liu T."/>
            <person name="Pan Y.S."/>
            <person name="Xia L.Y."/>
            <person name="Li J."/>
            <person name="Zhao F."/>
            <person name="Cao W.C."/>
        </authorList>
    </citation>
    <scope>NUCLEOTIDE SEQUENCE [LARGE SCALE GENOMIC DNA]</scope>
    <source>
        <strain evidence="2">HaeL-2018</strain>
    </source>
</reference>
<keyword evidence="3" id="KW-1185">Reference proteome</keyword>
<evidence type="ECO:0000313" key="2">
    <source>
        <dbReference type="EMBL" id="KAH9379907.1"/>
    </source>
</evidence>
<dbReference type="VEuPathDB" id="VectorBase:HLOH_062040"/>
<dbReference type="EMBL" id="JABSTR010000010">
    <property type="protein sequence ID" value="KAH9379907.1"/>
    <property type="molecule type" value="Genomic_DNA"/>
</dbReference>
<dbReference type="AlphaFoldDB" id="A0A9J6GXD6"/>
<dbReference type="Proteomes" id="UP000821853">
    <property type="component" value="Chromosome 8"/>
</dbReference>
<organism evidence="2 3">
    <name type="scientific">Haemaphysalis longicornis</name>
    <name type="common">Bush tick</name>
    <dbReference type="NCBI Taxonomy" id="44386"/>
    <lineage>
        <taxon>Eukaryota</taxon>
        <taxon>Metazoa</taxon>
        <taxon>Ecdysozoa</taxon>
        <taxon>Arthropoda</taxon>
        <taxon>Chelicerata</taxon>
        <taxon>Arachnida</taxon>
        <taxon>Acari</taxon>
        <taxon>Parasitiformes</taxon>
        <taxon>Ixodida</taxon>
        <taxon>Ixodoidea</taxon>
        <taxon>Ixodidae</taxon>
        <taxon>Haemaphysalinae</taxon>
        <taxon>Haemaphysalis</taxon>
    </lineage>
</organism>
<sequence>MSCYKCGRLATSHATTKSKKKRSTYATRRATLPGTVNKSNEGMVPAHLPSARLARSRAASNGTASTATGSTKSATSAPTWCTSARLTDAGGNDPVADACCRWNKQVNIAHNGLDVCDSQLP</sequence>
<name>A0A9J6GXD6_HAELO</name>
<comment type="caution">
    <text evidence="2">The sequence shown here is derived from an EMBL/GenBank/DDBJ whole genome shotgun (WGS) entry which is preliminary data.</text>
</comment>